<gene>
    <name evidence="1" type="ORF">SETTUDRAFT_163862</name>
</gene>
<organism evidence="1 2">
    <name type="scientific">Exserohilum turcicum (strain 28A)</name>
    <name type="common">Northern leaf blight fungus</name>
    <name type="synonym">Setosphaeria turcica</name>
    <dbReference type="NCBI Taxonomy" id="671987"/>
    <lineage>
        <taxon>Eukaryota</taxon>
        <taxon>Fungi</taxon>
        <taxon>Dikarya</taxon>
        <taxon>Ascomycota</taxon>
        <taxon>Pezizomycotina</taxon>
        <taxon>Dothideomycetes</taxon>
        <taxon>Pleosporomycetidae</taxon>
        <taxon>Pleosporales</taxon>
        <taxon>Pleosporineae</taxon>
        <taxon>Pleosporaceae</taxon>
        <taxon>Exserohilum</taxon>
    </lineage>
</organism>
<dbReference type="AlphaFoldDB" id="R0JW36"/>
<dbReference type="GeneID" id="19398921"/>
<evidence type="ECO:0000313" key="2">
    <source>
        <dbReference type="Proteomes" id="UP000016935"/>
    </source>
</evidence>
<keyword evidence="2" id="KW-1185">Reference proteome</keyword>
<dbReference type="RefSeq" id="XP_008027619.1">
    <property type="nucleotide sequence ID" value="XM_008029428.1"/>
</dbReference>
<dbReference type="eggNOG" id="ENOG502STSG">
    <property type="taxonomic scope" value="Eukaryota"/>
</dbReference>
<name>R0JW36_EXST2</name>
<dbReference type="EMBL" id="KB908703">
    <property type="protein sequence ID" value="EOA85153.1"/>
    <property type="molecule type" value="Genomic_DNA"/>
</dbReference>
<proteinExistence type="predicted"/>
<sequence length="127" mass="13290">MSIQKHPLTEYLSDTHQDPTMHFTTTALTLLLFSTAASSHVLSSPEDTAVNSLAKRACDYNGCACVSGIPAGVYCGNCVVGAGTYAVRTKRVRTHVFQCGARGACCDYGYATDCGGDGARCRSGGPD</sequence>
<reference evidence="1 2" key="1">
    <citation type="journal article" date="2012" name="PLoS Pathog.">
        <title>Diverse lifestyles and strategies of plant pathogenesis encoded in the genomes of eighteen Dothideomycetes fungi.</title>
        <authorList>
            <person name="Ohm R.A."/>
            <person name="Feau N."/>
            <person name="Henrissat B."/>
            <person name="Schoch C.L."/>
            <person name="Horwitz B.A."/>
            <person name="Barry K.W."/>
            <person name="Condon B.J."/>
            <person name="Copeland A.C."/>
            <person name="Dhillon B."/>
            <person name="Glaser F."/>
            <person name="Hesse C.N."/>
            <person name="Kosti I."/>
            <person name="LaButti K."/>
            <person name="Lindquist E.A."/>
            <person name="Lucas S."/>
            <person name="Salamov A.A."/>
            <person name="Bradshaw R.E."/>
            <person name="Ciuffetti L."/>
            <person name="Hamelin R.C."/>
            <person name="Kema G.H.J."/>
            <person name="Lawrence C."/>
            <person name="Scott J.A."/>
            <person name="Spatafora J.W."/>
            <person name="Turgeon B.G."/>
            <person name="de Wit P.J.G.M."/>
            <person name="Zhong S."/>
            <person name="Goodwin S.B."/>
            <person name="Grigoriev I.V."/>
        </authorList>
    </citation>
    <scope>NUCLEOTIDE SEQUENCE [LARGE SCALE GENOMIC DNA]</scope>
    <source>
        <strain evidence="2">28A</strain>
    </source>
</reference>
<protein>
    <submittedName>
        <fullName evidence="1">Uncharacterized protein</fullName>
    </submittedName>
</protein>
<reference evidence="1 2" key="2">
    <citation type="journal article" date="2013" name="PLoS Genet.">
        <title>Comparative genome structure, secondary metabolite, and effector coding capacity across Cochliobolus pathogens.</title>
        <authorList>
            <person name="Condon B.J."/>
            <person name="Leng Y."/>
            <person name="Wu D."/>
            <person name="Bushley K.E."/>
            <person name="Ohm R.A."/>
            <person name="Otillar R."/>
            <person name="Martin J."/>
            <person name="Schackwitz W."/>
            <person name="Grimwood J."/>
            <person name="MohdZainudin N."/>
            <person name="Xue C."/>
            <person name="Wang R."/>
            <person name="Manning V.A."/>
            <person name="Dhillon B."/>
            <person name="Tu Z.J."/>
            <person name="Steffenson B.J."/>
            <person name="Salamov A."/>
            <person name="Sun H."/>
            <person name="Lowry S."/>
            <person name="LaButti K."/>
            <person name="Han J."/>
            <person name="Copeland A."/>
            <person name="Lindquist E."/>
            <person name="Barry K."/>
            <person name="Schmutz J."/>
            <person name="Baker S.E."/>
            <person name="Ciuffetti L.M."/>
            <person name="Grigoriev I.V."/>
            <person name="Zhong S."/>
            <person name="Turgeon B.G."/>
        </authorList>
    </citation>
    <scope>NUCLEOTIDE SEQUENCE [LARGE SCALE GENOMIC DNA]</scope>
    <source>
        <strain evidence="2">28A</strain>
    </source>
</reference>
<accession>R0JW36</accession>
<dbReference type="OrthoDB" id="5394791at2759"/>
<dbReference type="Proteomes" id="UP000016935">
    <property type="component" value="Unassembled WGS sequence"/>
</dbReference>
<evidence type="ECO:0000313" key="1">
    <source>
        <dbReference type="EMBL" id="EOA85153.1"/>
    </source>
</evidence>
<dbReference type="HOGENOM" id="CLU_156724_0_0_1"/>